<dbReference type="Proteomes" id="UP000306584">
    <property type="component" value="Unassembled WGS sequence"/>
</dbReference>
<dbReference type="EMBL" id="QZBD01000508">
    <property type="protein sequence ID" value="THY12372.1"/>
    <property type="molecule type" value="Genomic_DNA"/>
</dbReference>
<evidence type="ECO:0008006" key="4">
    <source>
        <dbReference type="Google" id="ProtNLM"/>
    </source>
</evidence>
<evidence type="ECO:0000256" key="1">
    <source>
        <dbReference type="ARBA" id="ARBA00022679"/>
    </source>
</evidence>
<dbReference type="PANTHER" id="PTHR31642:SF310">
    <property type="entry name" value="FATTY ALCOHOL:CAFFEOYL-COA ACYLTRANSFERASE"/>
    <property type="match status" value="1"/>
</dbReference>
<dbReference type="InterPro" id="IPR050317">
    <property type="entry name" value="Plant_Fungal_Acyltransferase"/>
</dbReference>
<dbReference type="GO" id="GO:0044550">
    <property type="term" value="P:secondary metabolite biosynthetic process"/>
    <property type="evidence" value="ECO:0007669"/>
    <property type="project" value="TreeGrafter"/>
</dbReference>
<protein>
    <recommendedName>
        <fullName evidence="4">Trichothecene 3-O-acetyltransferase</fullName>
    </recommendedName>
</protein>
<dbReference type="Pfam" id="PF02458">
    <property type="entry name" value="Transferase"/>
    <property type="match status" value="1"/>
</dbReference>
<reference evidence="2 3" key="1">
    <citation type="submission" date="2018-10" db="EMBL/GenBank/DDBJ databases">
        <title>Fifty Aureobasidium pullulans genomes reveal a recombining polyextremotolerant generalist.</title>
        <authorList>
            <person name="Gostincar C."/>
            <person name="Turk M."/>
            <person name="Zajc J."/>
            <person name="Gunde-Cimerman N."/>
        </authorList>
    </citation>
    <scope>NUCLEOTIDE SEQUENCE [LARGE SCALE GENOMIC DNA]</scope>
    <source>
        <strain evidence="2 3">EXF-6604</strain>
    </source>
</reference>
<dbReference type="GO" id="GO:0016747">
    <property type="term" value="F:acyltransferase activity, transferring groups other than amino-acyl groups"/>
    <property type="evidence" value="ECO:0007669"/>
    <property type="project" value="TreeGrafter"/>
</dbReference>
<organism evidence="2 3">
    <name type="scientific">Aureobasidium pullulans</name>
    <name type="common">Black yeast</name>
    <name type="synonym">Pullularia pullulans</name>
    <dbReference type="NCBI Taxonomy" id="5580"/>
    <lineage>
        <taxon>Eukaryota</taxon>
        <taxon>Fungi</taxon>
        <taxon>Dikarya</taxon>
        <taxon>Ascomycota</taxon>
        <taxon>Pezizomycotina</taxon>
        <taxon>Dothideomycetes</taxon>
        <taxon>Dothideomycetidae</taxon>
        <taxon>Dothideales</taxon>
        <taxon>Saccotheciaceae</taxon>
        <taxon>Aureobasidium</taxon>
    </lineage>
</organism>
<dbReference type="AlphaFoldDB" id="A0A4S9KA90"/>
<evidence type="ECO:0000313" key="3">
    <source>
        <dbReference type="Proteomes" id="UP000306584"/>
    </source>
</evidence>
<comment type="caution">
    <text evidence="2">The sequence shown here is derived from an EMBL/GenBank/DDBJ whole genome shotgun (WGS) entry which is preliminary data.</text>
</comment>
<proteinExistence type="predicted"/>
<gene>
    <name evidence="2" type="ORF">D6D01_08619</name>
</gene>
<evidence type="ECO:0000313" key="2">
    <source>
        <dbReference type="EMBL" id="THY12372.1"/>
    </source>
</evidence>
<dbReference type="InterPro" id="IPR023213">
    <property type="entry name" value="CAT-like_dom_sf"/>
</dbReference>
<name>A0A4S9KA90_AURPU</name>
<accession>A0A4S9KA90</accession>
<dbReference type="PANTHER" id="PTHR31642">
    <property type="entry name" value="TRICHOTHECENE 3-O-ACETYLTRANSFERASE"/>
    <property type="match status" value="1"/>
</dbReference>
<keyword evidence="1" id="KW-0808">Transferase</keyword>
<dbReference type="Gene3D" id="3.30.559.10">
    <property type="entry name" value="Chloramphenicol acetyltransferase-like domain"/>
    <property type="match status" value="2"/>
</dbReference>
<sequence length="509" mass="56941">MDTIIPSADTVFGRSDGILKSMSTVVTEIIDGIDINSPPAHALALSNMEQANPRGYTRPMFFFETPHGVDQMSVVEIFRKALEPTLQAIPSLACEIVPVDDGKTPTGRVALKYGGFGSLIVNDLRGNHLSYEELRKQKFPQSRLEFDVLCARGVFPMPGERQPTFIPQLNIINGGFILAFCTHHTTYDAQAINEILRVWAQNCRHIQDAAVTRCSSLPAEQFERSAHINSGEPTAATGRPEHHPEFIVAPFQLSWPETAFRDTHRQRVYRLSPKALAELKNDCTEPGYSWISTNDAATALIWRSVIRAQADFDQLPEDAMSHHIVVVDLRLRSDPPLSKQYPGCPMNYARPGMNLRDLCSSTSLAPLARAIRNQVDKRTPEYTKSLITLLNNIPGYGQVAWTSFPSLLTTDCMTSTWYKLDLLDLHWGPAIGQIERVRYPAGGLFNGLSMIYPQITRGKQEDLGMEIAIGMEKQHFEKLDNDPIWCKYAEMTDPGYDCAQGRDCNLSPM</sequence>